<evidence type="ECO:0000313" key="6">
    <source>
        <dbReference type="Proteomes" id="UP001320159"/>
    </source>
</evidence>
<dbReference type="GO" id="GO:0008137">
    <property type="term" value="F:NADH dehydrogenase (ubiquinone) activity"/>
    <property type="evidence" value="ECO:0007669"/>
    <property type="project" value="InterPro"/>
</dbReference>
<dbReference type="GO" id="GO:0048038">
    <property type="term" value="F:quinone binding"/>
    <property type="evidence" value="ECO:0007669"/>
    <property type="project" value="InterPro"/>
</dbReference>
<dbReference type="Gene3D" id="1.10.645.10">
    <property type="entry name" value="Cytochrome-c3 Hydrogenase, chain B"/>
    <property type="match status" value="1"/>
</dbReference>
<accession>A0AAP2W721</accession>
<dbReference type="Proteomes" id="UP001320159">
    <property type="component" value="Unassembled WGS sequence"/>
</dbReference>
<dbReference type="Gene3D" id="3.30.460.80">
    <property type="entry name" value="NADH:ubiquinone oxidoreductase, 30kDa subunit"/>
    <property type="match status" value="1"/>
</dbReference>
<feature type="domain" description="NADH-quinone oxidoreductase subunit D" evidence="4">
    <location>
        <begin position="396"/>
        <end position="472"/>
    </location>
</feature>
<name>A0AAP2W721_9EURY</name>
<feature type="domain" description="NADH:ubiquinone oxidoreductase 30kDa subunit" evidence="3">
    <location>
        <begin position="5"/>
        <end position="86"/>
    </location>
</feature>
<dbReference type="SUPFAM" id="SSF56762">
    <property type="entry name" value="HydB/Nqo4-like"/>
    <property type="match status" value="1"/>
</dbReference>
<sequence length="493" mass="55250">MIYASGVDEGVNGIKVDYYFGFDHLHRGKHTILRTYLDREDPEVESVTQITPQADWSERELIEFLGVKAKGHPDPRHLWLPLNWEKLRLTDEESKAEAAKFKQEPVDNILNLPVTVVPYGPYHPAFIESNYFKMAVEDEVVKTADLKLGFNHRSVIKLMERRDYYKDVYLAERICGFCNAHQSITFAMTAECIGNVEIPPRAGLIRTLLFELERIQSHLLAIGLVGDLMGFKTMFMHCLRIREDIQDCLELISGQRVTHGLGTLGGVRRDITACQADFVLSKIKAVKKSSDELFDQVLANDVLLTRLEGVGKLSHDDAIMLGAVGPTARGSNWKIDVRKNSPYAAYENLDWEIITETDGDCLARLKVKMREVLMALHIIEQCCEKLKSTSGSIVAAVSKMPCAEAISKSEAPRGELLYHVSSDGTNTPEYVRIRTPTFRVAHIMLKLIHGVYVGDVPAIIGSIDPCYSCTDRVTVIRGGKGESVEIRSLGENK</sequence>
<protein>
    <submittedName>
        <fullName evidence="5">Iron hydrogenase</fullName>
    </submittedName>
</protein>
<dbReference type="SUPFAM" id="SSF143243">
    <property type="entry name" value="Nqo5-like"/>
    <property type="match status" value="1"/>
</dbReference>
<dbReference type="Pfam" id="PF00346">
    <property type="entry name" value="Complex1_49kDa"/>
    <property type="match status" value="2"/>
</dbReference>
<feature type="domain" description="NADH-quinone oxidoreductase subunit D" evidence="4">
    <location>
        <begin position="229"/>
        <end position="395"/>
    </location>
</feature>
<evidence type="ECO:0000256" key="1">
    <source>
        <dbReference type="ARBA" id="ARBA00023002"/>
    </source>
</evidence>
<keyword evidence="6" id="KW-1185">Reference proteome</keyword>
<reference evidence="5 6" key="1">
    <citation type="submission" date="2017-11" db="EMBL/GenBank/DDBJ databases">
        <title>Isolation and Characterization of Family Methanocellaceae Species from Potential Methane Hydrate Area Offshore Southwestern Taiwan.</title>
        <authorList>
            <person name="Zhang W.-L."/>
            <person name="Chen W.-C."/>
            <person name="Lai M.-C."/>
            <person name="Chen S.-C."/>
        </authorList>
    </citation>
    <scope>NUCLEOTIDE SEQUENCE [LARGE SCALE GENOMIC DNA]</scope>
    <source>
        <strain evidence="5 6">CWC-04</strain>
    </source>
</reference>
<dbReference type="EMBL" id="PGCK01000012">
    <property type="protein sequence ID" value="MCD1295948.1"/>
    <property type="molecule type" value="Genomic_DNA"/>
</dbReference>
<evidence type="ECO:0000313" key="5">
    <source>
        <dbReference type="EMBL" id="MCD1295948.1"/>
    </source>
</evidence>
<evidence type="ECO:0000259" key="3">
    <source>
        <dbReference type="Pfam" id="PF00329"/>
    </source>
</evidence>
<dbReference type="InterPro" id="IPR029014">
    <property type="entry name" value="NiFe-Hase_large"/>
</dbReference>
<dbReference type="PANTHER" id="PTHR43485">
    <property type="entry name" value="HYDROGENASE-4 COMPONENT G"/>
    <property type="match status" value="1"/>
</dbReference>
<evidence type="ECO:0000259" key="4">
    <source>
        <dbReference type="Pfam" id="PF00346"/>
    </source>
</evidence>
<gene>
    <name evidence="5" type="ORF">CUJ83_13175</name>
</gene>
<evidence type="ECO:0000256" key="2">
    <source>
        <dbReference type="ARBA" id="ARBA00023027"/>
    </source>
</evidence>
<dbReference type="InterPro" id="IPR037232">
    <property type="entry name" value="NADH_quin_OxRdtase_su_C/D-like"/>
</dbReference>
<keyword evidence="2" id="KW-0520">NAD</keyword>
<keyword evidence="1" id="KW-0560">Oxidoreductase</keyword>
<dbReference type="PANTHER" id="PTHR43485:SF1">
    <property type="entry name" value="FORMATE HYDROGENLYASE SUBUNIT 5-RELATED"/>
    <property type="match status" value="1"/>
</dbReference>
<dbReference type="InterPro" id="IPR001135">
    <property type="entry name" value="NADH_Q_OxRdtase_suD"/>
</dbReference>
<organism evidence="5 6">
    <name type="scientific">Methanooceanicella nereidis</name>
    <dbReference type="NCBI Taxonomy" id="2052831"/>
    <lineage>
        <taxon>Archaea</taxon>
        <taxon>Methanobacteriati</taxon>
        <taxon>Methanobacteriota</taxon>
        <taxon>Stenosarchaea group</taxon>
        <taxon>Methanomicrobia</taxon>
        <taxon>Methanocellales</taxon>
        <taxon>Methanocellaceae</taxon>
        <taxon>Methanooceanicella</taxon>
    </lineage>
</organism>
<dbReference type="Pfam" id="PF00329">
    <property type="entry name" value="Complex1_30kDa"/>
    <property type="match status" value="1"/>
</dbReference>
<proteinExistence type="predicted"/>
<dbReference type="InterPro" id="IPR052197">
    <property type="entry name" value="ComplexI_49kDa-like"/>
</dbReference>
<dbReference type="AlphaFoldDB" id="A0AAP2W721"/>
<dbReference type="GO" id="GO:0051287">
    <property type="term" value="F:NAD binding"/>
    <property type="evidence" value="ECO:0007669"/>
    <property type="project" value="InterPro"/>
</dbReference>
<dbReference type="InterPro" id="IPR001268">
    <property type="entry name" value="NADH_UbQ_OxRdtase_30kDa_su"/>
</dbReference>
<comment type="caution">
    <text evidence="5">The sequence shown here is derived from an EMBL/GenBank/DDBJ whole genome shotgun (WGS) entry which is preliminary data.</text>
</comment>
<dbReference type="GO" id="GO:0016651">
    <property type="term" value="F:oxidoreductase activity, acting on NAD(P)H"/>
    <property type="evidence" value="ECO:0007669"/>
    <property type="project" value="InterPro"/>
</dbReference>